<evidence type="ECO:0000259" key="15">
    <source>
        <dbReference type="PROSITE" id="PS50075"/>
    </source>
</evidence>
<dbReference type="FunFam" id="1.10.1200.10:FF:000008">
    <property type="entry name" value="Acyl carrier protein"/>
    <property type="match status" value="1"/>
</dbReference>
<keyword evidence="4 14" id="KW-0596">Phosphopantetheine</keyword>
<evidence type="ECO:0000256" key="10">
    <source>
        <dbReference type="ARBA" id="ARBA00022982"/>
    </source>
</evidence>
<dbReference type="PROSITE" id="PS50075">
    <property type="entry name" value="CARRIER"/>
    <property type="match status" value="1"/>
</dbReference>
<evidence type="ECO:0000256" key="13">
    <source>
        <dbReference type="ARBA" id="ARBA00023160"/>
    </source>
</evidence>
<evidence type="ECO:0000256" key="6">
    <source>
        <dbReference type="ARBA" id="ARBA00022553"/>
    </source>
</evidence>
<sequence length="151" mass="17606">MASLARVRLLMRNTGTFGNSIRQTCLRSAIAQLQLNERFFHCNRQNIITHVPQGTRVKQVRHYSHAAPLSLDLIRQRVLLVLNLYDKVDPQKLSLDSHFIDDLGLDSLDHIEIIMAMEDEFCFEIPDMDAEKLLRPRDIVRYVADREDVYE</sequence>
<dbReference type="AlphaFoldDB" id="A0A6P8LZV9"/>
<evidence type="ECO:0000256" key="4">
    <source>
        <dbReference type="ARBA" id="ARBA00022450"/>
    </source>
</evidence>
<dbReference type="PANTHER" id="PTHR20863:SF28">
    <property type="entry name" value="ACYL CARRIER PROTEIN, MITOCHONDRIAL"/>
    <property type="match status" value="1"/>
</dbReference>
<dbReference type="CTD" id="38154"/>
<evidence type="ECO:0000256" key="5">
    <source>
        <dbReference type="ARBA" id="ARBA00022516"/>
    </source>
</evidence>
<protein>
    <recommendedName>
        <fullName evidence="14">Acyl carrier protein</fullName>
    </recommendedName>
</protein>
<evidence type="ECO:0000256" key="9">
    <source>
        <dbReference type="ARBA" id="ARBA00022946"/>
    </source>
</evidence>
<name>A0A6P8LZV9_9HYME</name>
<evidence type="ECO:0000256" key="11">
    <source>
        <dbReference type="ARBA" id="ARBA00023098"/>
    </source>
</evidence>
<evidence type="ECO:0000256" key="12">
    <source>
        <dbReference type="ARBA" id="ARBA00023128"/>
    </source>
</evidence>
<evidence type="ECO:0000256" key="8">
    <source>
        <dbReference type="ARBA" id="ARBA00022832"/>
    </source>
</evidence>
<dbReference type="GeneID" id="117206087"/>
<dbReference type="Proteomes" id="UP000515164">
    <property type="component" value="Unplaced"/>
</dbReference>
<gene>
    <name evidence="17" type="primary">LOC117206087</name>
</gene>
<evidence type="ECO:0000256" key="7">
    <source>
        <dbReference type="ARBA" id="ARBA00022660"/>
    </source>
</evidence>
<keyword evidence="16" id="KW-1185">Reference proteome</keyword>
<comment type="subcellular location">
    <subcellularLocation>
        <location evidence="1">Mitochondrion</location>
    </subcellularLocation>
</comment>
<evidence type="ECO:0000256" key="2">
    <source>
        <dbReference type="ARBA" id="ARBA00010930"/>
    </source>
</evidence>
<keyword evidence="8" id="KW-0276">Fatty acid metabolism</keyword>
<dbReference type="InterPro" id="IPR009081">
    <property type="entry name" value="PP-bd_ACP"/>
</dbReference>
<keyword evidence="11" id="KW-0443">Lipid metabolism</keyword>
<keyword evidence="5 14" id="KW-0444">Lipid biosynthesis</keyword>
<keyword evidence="7" id="KW-0679">Respiratory chain</keyword>
<dbReference type="GO" id="GO:0000035">
    <property type="term" value="F:acyl binding"/>
    <property type="evidence" value="ECO:0007669"/>
    <property type="project" value="TreeGrafter"/>
</dbReference>
<dbReference type="Gene3D" id="1.10.1200.10">
    <property type="entry name" value="ACP-like"/>
    <property type="match status" value="1"/>
</dbReference>
<keyword evidence="9" id="KW-0809">Transit peptide</keyword>
<dbReference type="RefSeq" id="XP_033300978.1">
    <property type="nucleotide sequence ID" value="XM_033445087.1"/>
</dbReference>
<dbReference type="GO" id="GO:0000036">
    <property type="term" value="F:acyl carrier activity"/>
    <property type="evidence" value="ECO:0007669"/>
    <property type="project" value="TreeGrafter"/>
</dbReference>
<dbReference type="GO" id="GO:0045271">
    <property type="term" value="C:respiratory chain complex I"/>
    <property type="evidence" value="ECO:0007669"/>
    <property type="project" value="UniProtKB-ARBA"/>
</dbReference>
<dbReference type="KEGG" id="bbif:117206087"/>
<evidence type="ECO:0000256" key="14">
    <source>
        <dbReference type="RuleBase" id="RU000722"/>
    </source>
</evidence>
<feature type="domain" description="Carrier" evidence="15">
    <location>
        <begin position="72"/>
        <end position="147"/>
    </location>
</feature>
<dbReference type="GO" id="GO:0031966">
    <property type="term" value="C:mitochondrial membrane"/>
    <property type="evidence" value="ECO:0007669"/>
    <property type="project" value="UniProtKB-ARBA"/>
</dbReference>
<proteinExistence type="inferred from homology"/>
<evidence type="ECO:0000256" key="3">
    <source>
        <dbReference type="ARBA" id="ARBA00022448"/>
    </source>
</evidence>
<evidence type="ECO:0000313" key="17">
    <source>
        <dbReference type="RefSeq" id="XP_033300978.1"/>
    </source>
</evidence>
<keyword evidence="3" id="KW-0813">Transport</keyword>
<comment type="similarity">
    <text evidence="2">Belongs to the acyl carrier protein (ACP) family.</text>
</comment>
<dbReference type="PANTHER" id="PTHR20863">
    <property type="entry name" value="ACYL CARRIER PROTEIN"/>
    <property type="match status" value="1"/>
</dbReference>
<keyword evidence="10" id="KW-0249">Electron transport</keyword>
<keyword evidence="12" id="KW-0496">Mitochondrion</keyword>
<comment type="function">
    <text evidence="14">Carrier of the growing fatty acid chain in fatty acid biosynthesis.</text>
</comment>
<dbReference type="HAMAP" id="MF_01217">
    <property type="entry name" value="Acyl_carrier"/>
    <property type="match status" value="1"/>
</dbReference>
<keyword evidence="13 14" id="KW-0275">Fatty acid biosynthesis</keyword>
<reference evidence="17" key="1">
    <citation type="submission" date="2025-08" db="UniProtKB">
        <authorList>
            <consortium name="RefSeq"/>
        </authorList>
    </citation>
    <scope>IDENTIFICATION</scope>
    <source>
        <tissue evidence="17">Muscle</tissue>
    </source>
</reference>
<dbReference type="InterPro" id="IPR036736">
    <property type="entry name" value="ACP-like_sf"/>
</dbReference>
<keyword evidence="6" id="KW-0597">Phosphoprotein</keyword>
<organism evidence="16 17">
    <name type="scientific">Bombus bifarius</name>
    <dbReference type="NCBI Taxonomy" id="103933"/>
    <lineage>
        <taxon>Eukaryota</taxon>
        <taxon>Metazoa</taxon>
        <taxon>Ecdysozoa</taxon>
        <taxon>Arthropoda</taxon>
        <taxon>Hexapoda</taxon>
        <taxon>Insecta</taxon>
        <taxon>Pterygota</taxon>
        <taxon>Neoptera</taxon>
        <taxon>Endopterygota</taxon>
        <taxon>Hymenoptera</taxon>
        <taxon>Apocrita</taxon>
        <taxon>Aculeata</taxon>
        <taxon>Apoidea</taxon>
        <taxon>Anthophila</taxon>
        <taxon>Apidae</taxon>
        <taxon>Bombus</taxon>
        <taxon>Pyrobombus</taxon>
    </lineage>
</organism>
<dbReference type="Pfam" id="PF00550">
    <property type="entry name" value="PP-binding"/>
    <property type="match status" value="1"/>
</dbReference>
<evidence type="ECO:0000313" key="16">
    <source>
        <dbReference type="Proteomes" id="UP000515164"/>
    </source>
</evidence>
<dbReference type="InterPro" id="IPR003231">
    <property type="entry name" value="ACP"/>
</dbReference>
<dbReference type="SUPFAM" id="SSF47336">
    <property type="entry name" value="ACP-like"/>
    <property type="match status" value="1"/>
</dbReference>
<evidence type="ECO:0000256" key="1">
    <source>
        <dbReference type="ARBA" id="ARBA00004173"/>
    </source>
</evidence>
<accession>A0A6P8LZV9</accession>